<sequence>MARIARWTRPIAGPTARAAAWANMLMADHGLFRLVWKNRHRVSDKLWRSNQPAPPDIAAFARLGIRTVVNLRGGREFGSYPLEVEACARHGLALVDLPMRSRELPPAEDVFAAERLFAGIEYPAVIHCKSGADRAGFVAALYLILHENRPVAEAMAQLSARYGHIRQSRTGVLDAFFDSYLARNQAAPIAFRDWIATDYDPDGIRRAFHEDRLAAFVVDKILRRE</sequence>
<dbReference type="PATRIC" id="fig|1079.6.peg.2790"/>
<dbReference type="STRING" id="1079.BVIR_2661"/>
<dbReference type="PROSITE" id="PS50056">
    <property type="entry name" value="TYR_PHOSPHATASE_2"/>
    <property type="match status" value="1"/>
</dbReference>
<dbReference type="Proteomes" id="UP000065734">
    <property type="component" value="Chromosome I"/>
</dbReference>
<accession>A0A0H5BBK7</accession>
<reference evidence="5" key="3">
    <citation type="journal article" date="2016" name="Genome Announc.">
        <title>Revised genome sequence of the purple photosynthetic bacterium Blastochloris viridis.</title>
        <authorList>
            <person name="Liu L.N."/>
            <person name="Faulkner M."/>
            <person name="Liu X."/>
            <person name="Huang F."/>
            <person name="Darby A.C."/>
            <person name="Hall N."/>
        </authorList>
    </citation>
    <scope>NUCLEOTIDE SEQUENCE [LARGE SCALE GENOMIC DNA]</scope>
    <source>
        <strain evidence="5">ATCC 19567 / DSM 133 / F</strain>
    </source>
</reference>
<dbReference type="KEGG" id="bvr:BVIR_2661"/>
<dbReference type="OrthoDB" id="9814896at2"/>
<dbReference type="Gene3D" id="3.90.190.10">
    <property type="entry name" value="Protein tyrosine phosphatase superfamily"/>
    <property type="match status" value="1"/>
</dbReference>
<dbReference type="SUPFAM" id="SSF52799">
    <property type="entry name" value="(Phosphotyrosine protein) phosphatases II"/>
    <property type="match status" value="1"/>
</dbReference>
<protein>
    <submittedName>
        <fullName evidence="4">Protein tyrosine/serine phosphatase</fullName>
    </submittedName>
</protein>
<evidence type="ECO:0000313" key="4">
    <source>
        <dbReference type="EMBL" id="CUU43088.1"/>
    </source>
</evidence>
<dbReference type="InterPro" id="IPR029021">
    <property type="entry name" value="Prot-tyrosine_phosphatase-like"/>
</dbReference>
<dbReference type="Pfam" id="PF22784">
    <property type="entry name" value="PTP-SAK"/>
    <property type="match status" value="1"/>
</dbReference>
<dbReference type="EMBL" id="AP014854">
    <property type="protein sequence ID" value="BAR99632.1"/>
    <property type="molecule type" value="Genomic_DNA"/>
</dbReference>
<proteinExistence type="predicted"/>
<dbReference type="InterPro" id="IPR057023">
    <property type="entry name" value="PTP-SAK"/>
</dbReference>
<keyword evidence="5" id="KW-1185">Reference proteome</keyword>
<name>A0A0H5BBK7_BLAVI</name>
<evidence type="ECO:0000313" key="3">
    <source>
        <dbReference type="EMBL" id="BAR99632.1"/>
    </source>
</evidence>
<dbReference type="GO" id="GO:0016791">
    <property type="term" value="F:phosphatase activity"/>
    <property type="evidence" value="ECO:0007669"/>
    <property type="project" value="UniProtKB-ARBA"/>
</dbReference>
<reference evidence="3" key="1">
    <citation type="journal article" date="2015" name="Genome Announc.">
        <title>Complete Genome Sequence of the Bacteriochlorophyll b-Producing Photosynthetic Bacterium Blastochloris viridis.</title>
        <authorList>
            <person name="Tsukatani Y."/>
            <person name="Hirose Y."/>
            <person name="Harada J."/>
            <person name="Misawa N."/>
            <person name="Mori K."/>
            <person name="Inoue K."/>
            <person name="Tamiaki H."/>
        </authorList>
    </citation>
    <scope>NUCLEOTIDE SEQUENCE [LARGE SCALE GENOMIC DNA]</scope>
    <source>
        <strain evidence="3">DSM 133</strain>
    </source>
</reference>
<dbReference type="RefSeq" id="WP_082417118.1">
    <property type="nucleotide sequence ID" value="NZ_AP014854.2"/>
</dbReference>
<evidence type="ECO:0000259" key="2">
    <source>
        <dbReference type="PROSITE" id="PS50056"/>
    </source>
</evidence>
<feature type="domain" description="Tyrosine specific protein phosphatases" evidence="2">
    <location>
        <begin position="123"/>
        <end position="173"/>
    </location>
</feature>
<dbReference type="AlphaFoldDB" id="A0A0H5BBK7"/>
<reference evidence="4" key="2">
    <citation type="submission" date="2015-11" db="EMBL/GenBank/DDBJ databases">
        <authorList>
            <person name="Zhang Y."/>
            <person name="Guo Z."/>
        </authorList>
    </citation>
    <scope>NUCLEOTIDE SEQUENCE</scope>
    <source>
        <strain evidence="4">1</strain>
    </source>
</reference>
<gene>
    <name evidence="3" type="ORF">BV133_2039</name>
    <name evidence="4" type="ORF">BVIRIDIS_21050</name>
</gene>
<organism evidence="4 5">
    <name type="scientific">Blastochloris viridis</name>
    <name type="common">Rhodopseudomonas viridis</name>
    <dbReference type="NCBI Taxonomy" id="1079"/>
    <lineage>
        <taxon>Bacteria</taxon>
        <taxon>Pseudomonadati</taxon>
        <taxon>Pseudomonadota</taxon>
        <taxon>Alphaproteobacteria</taxon>
        <taxon>Hyphomicrobiales</taxon>
        <taxon>Blastochloridaceae</taxon>
        <taxon>Blastochloris</taxon>
    </lineage>
</organism>
<dbReference type="InterPro" id="IPR000387">
    <property type="entry name" value="Tyr_Pase_dom"/>
</dbReference>
<evidence type="ECO:0000256" key="1">
    <source>
        <dbReference type="ARBA" id="ARBA00022801"/>
    </source>
</evidence>
<evidence type="ECO:0000313" key="5">
    <source>
        <dbReference type="Proteomes" id="UP000065734"/>
    </source>
</evidence>
<keyword evidence="1" id="KW-0378">Hydrolase</keyword>
<dbReference type="EMBL" id="LN907867">
    <property type="protein sequence ID" value="CUU43088.1"/>
    <property type="molecule type" value="Genomic_DNA"/>
</dbReference>